<evidence type="ECO:0000259" key="6">
    <source>
        <dbReference type="PROSITE" id="PS50011"/>
    </source>
</evidence>
<protein>
    <recommendedName>
        <fullName evidence="6">Protein kinase domain-containing protein</fullName>
    </recommendedName>
</protein>
<dbReference type="SMART" id="SM00220">
    <property type="entry name" value="S_TKc"/>
    <property type="match status" value="1"/>
</dbReference>
<name>A0AB34J5R6_PRYPA</name>
<dbReference type="PROSITE" id="PS00107">
    <property type="entry name" value="PROTEIN_KINASE_ATP"/>
    <property type="match status" value="1"/>
</dbReference>
<evidence type="ECO:0000256" key="5">
    <source>
        <dbReference type="SAM" id="MobiDB-lite"/>
    </source>
</evidence>
<dbReference type="GO" id="GO:0044773">
    <property type="term" value="P:mitotic DNA damage checkpoint signaling"/>
    <property type="evidence" value="ECO:0007669"/>
    <property type="project" value="TreeGrafter"/>
</dbReference>
<evidence type="ECO:0000256" key="1">
    <source>
        <dbReference type="ARBA" id="ARBA00022741"/>
    </source>
</evidence>
<dbReference type="SUPFAM" id="SSF56112">
    <property type="entry name" value="Protein kinase-like (PK-like)"/>
    <property type="match status" value="1"/>
</dbReference>
<proteinExistence type="inferred from homology"/>
<gene>
    <name evidence="7" type="ORF">AB1Y20_005263</name>
</gene>
<keyword evidence="2 3" id="KW-0067">ATP-binding</keyword>
<dbReference type="Gene3D" id="3.30.200.20">
    <property type="entry name" value="Phosphorylase Kinase, domain 1"/>
    <property type="match status" value="1"/>
</dbReference>
<dbReference type="EMBL" id="JBGBPQ010000013">
    <property type="protein sequence ID" value="KAL1511988.1"/>
    <property type="molecule type" value="Genomic_DNA"/>
</dbReference>
<keyword evidence="8" id="KW-1185">Reference proteome</keyword>
<evidence type="ECO:0000256" key="4">
    <source>
        <dbReference type="RuleBase" id="RU000304"/>
    </source>
</evidence>
<keyword evidence="4" id="KW-0723">Serine/threonine-protein kinase</keyword>
<evidence type="ECO:0000256" key="3">
    <source>
        <dbReference type="PROSITE-ProRule" id="PRU10141"/>
    </source>
</evidence>
<keyword evidence="4" id="KW-0418">Kinase</keyword>
<keyword evidence="1 3" id="KW-0547">Nucleotide-binding</keyword>
<dbReference type="InterPro" id="IPR000719">
    <property type="entry name" value="Prot_kinase_dom"/>
</dbReference>
<dbReference type="GO" id="GO:0005634">
    <property type="term" value="C:nucleus"/>
    <property type="evidence" value="ECO:0007669"/>
    <property type="project" value="TreeGrafter"/>
</dbReference>
<dbReference type="PANTHER" id="PTHR44167:SF30">
    <property type="entry name" value="PHOSPHORYLASE KINASE"/>
    <property type="match status" value="1"/>
</dbReference>
<feature type="region of interest" description="Disordered" evidence="5">
    <location>
        <begin position="196"/>
        <end position="217"/>
    </location>
</feature>
<dbReference type="PROSITE" id="PS00108">
    <property type="entry name" value="PROTEIN_KINASE_ST"/>
    <property type="match status" value="1"/>
</dbReference>
<dbReference type="PANTHER" id="PTHR44167">
    <property type="entry name" value="OVARIAN-SPECIFIC SERINE/THREONINE-PROTEIN KINASE LOK-RELATED"/>
    <property type="match status" value="1"/>
</dbReference>
<organism evidence="7 8">
    <name type="scientific">Prymnesium parvum</name>
    <name type="common">Toxic golden alga</name>
    <dbReference type="NCBI Taxonomy" id="97485"/>
    <lineage>
        <taxon>Eukaryota</taxon>
        <taxon>Haptista</taxon>
        <taxon>Haptophyta</taxon>
        <taxon>Prymnesiophyceae</taxon>
        <taxon>Prymnesiales</taxon>
        <taxon>Prymnesiaceae</taxon>
        <taxon>Prymnesium</taxon>
    </lineage>
</organism>
<evidence type="ECO:0000313" key="8">
    <source>
        <dbReference type="Proteomes" id="UP001515480"/>
    </source>
</evidence>
<evidence type="ECO:0000256" key="2">
    <source>
        <dbReference type="ARBA" id="ARBA00022840"/>
    </source>
</evidence>
<reference evidence="7 8" key="1">
    <citation type="journal article" date="2024" name="Science">
        <title>Giant polyketide synthase enzymes in the biosynthesis of giant marine polyether toxins.</title>
        <authorList>
            <person name="Fallon T.R."/>
            <person name="Shende V.V."/>
            <person name="Wierzbicki I.H."/>
            <person name="Pendleton A.L."/>
            <person name="Watervoot N.F."/>
            <person name="Auber R.P."/>
            <person name="Gonzalez D.J."/>
            <person name="Wisecaver J.H."/>
            <person name="Moore B.S."/>
        </authorList>
    </citation>
    <scope>NUCLEOTIDE SEQUENCE [LARGE SCALE GENOMIC DNA]</scope>
    <source>
        <strain evidence="7 8">12B1</strain>
    </source>
</reference>
<dbReference type="InterPro" id="IPR011009">
    <property type="entry name" value="Kinase-like_dom_sf"/>
</dbReference>
<sequence>MAAVLPSREYYRASTLGEGTYGSVACVYDIDGNEYAAKVKPSDEAIGLPLRAHGDPIRIQNMISSLMATLVQIFDEDEDDESSRGLDVGTIREISMLRTLNGSHPSIMRLIDVSTLDGSLCMIMPKLAGDLDHAIKDKTLSNKQKLRVAALSLNAMCYLHENGIMHRDLKPENVMLDTNFDPIVADFSLAKMLREVEGEQKPHQKKHDKRNGKKRLRDEECLVERLHTAGAGTPTYIAPEIVNGDDSYGLKADVWSMGVVFYEMFTGSELPVYKDKHALAMIEEAKSRMSDKPIPSLIKQMLEVDPQKRLSAHEALAMIPGVETMELPKPTGKMLLHTQTKPADDVNISKKEKRNKPSKMEISPERICKLLEASNPETSRLASHYFLTSASAKESGPAGMVACALLAYKMMEVDTVSPEDILELELEALDDFDPEYYPNAERQIMQDLNYMLQLPITTNVLVEQN</sequence>
<evidence type="ECO:0000313" key="7">
    <source>
        <dbReference type="EMBL" id="KAL1511988.1"/>
    </source>
</evidence>
<dbReference type="PROSITE" id="PS50011">
    <property type="entry name" value="PROTEIN_KINASE_DOM"/>
    <property type="match status" value="1"/>
</dbReference>
<dbReference type="GO" id="GO:0004674">
    <property type="term" value="F:protein serine/threonine kinase activity"/>
    <property type="evidence" value="ECO:0007669"/>
    <property type="project" value="UniProtKB-KW"/>
</dbReference>
<dbReference type="InterPro" id="IPR017441">
    <property type="entry name" value="Protein_kinase_ATP_BS"/>
</dbReference>
<feature type="domain" description="Protein kinase" evidence="6">
    <location>
        <begin position="10"/>
        <end position="322"/>
    </location>
</feature>
<accession>A0AB34J5R6</accession>
<feature type="compositionally biased region" description="Basic residues" evidence="5">
    <location>
        <begin position="203"/>
        <end position="215"/>
    </location>
</feature>
<dbReference type="Gene3D" id="1.10.510.10">
    <property type="entry name" value="Transferase(Phosphotransferase) domain 1"/>
    <property type="match status" value="1"/>
</dbReference>
<dbReference type="Pfam" id="PF00069">
    <property type="entry name" value="Pkinase"/>
    <property type="match status" value="1"/>
</dbReference>
<dbReference type="Proteomes" id="UP001515480">
    <property type="component" value="Unassembled WGS sequence"/>
</dbReference>
<dbReference type="GO" id="GO:0005524">
    <property type="term" value="F:ATP binding"/>
    <property type="evidence" value="ECO:0007669"/>
    <property type="project" value="UniProtKB-UniRule"/>
</dbReference>
<dbReference type="InterPro" id="IPR008271">
    <property type="entry name" value="Ser/Thr_kinase_AS"/>
</dbReference>
<keyword evidence="4" id="KW-0808">Transferase</keyword>
<comment type="similarity">
    <text evidence="4">Belongs to the protein kinase superfamily.</text>
</comment>
<feature type="binding site" evidence="3">
    <location>
        <position position="38"/>
    </location>
    <ligand>
        <name>ATP</name>
        <dbReference type="ChEBI" id="CHEBI:30616"/>
    </ligand>
</feature>
<dbReference type="AlphaFoldDB" id="A0AB34J5R6"/>
<comment type="caution">
    <text evidence="7">The sequence shown here is derived from an EMBL/GenBank/DDBJ whole genome shotgun (WGS) entry which is preliminary data.</text>
</comment>